<dbReference type="InterPro" id="IPR005625">
    <property type="entry name" value="PepSY-ass_TM"/>
</dbReference>
<feature type="transmembrane region" description="Helical" evidence="1">
    <location>
        <begin position="206"/>
        <end position="229"/>
    </location>
</feature>
<name>A0A4R7CU79_9SPHI</name>
<dbReference type="AlphaFoldDB" id="A0A4R7CU79"/>
<dbReference type="OrthoDB" id="111691at2"/>
<comment type="caution">
    <text evidence="2">The sequence shown here is derived from an EMBL/GenBank/DDBJ whole genome shotgun (WGS) entry which is preliminary data.</text>
</comment>
<dbReference type="PANTHER" id="PTHR34219:SF3">
    <property type="entry name" value="BLL7967 PROTEIN"/>
    <property type="match status" value="1"/>
</dbReference>
<evidence type="ECO:0000313" key="3">
    <source>
        <dbReference type="Proteomes" id="UP000294752"/>
    </source>
</evidence>
<evidence type="ECO:0000256" key="1">
    <source>
        <dbReference type="SAM" id="Phobius"/>
    </source>
</evidence>
<sequence length="394" mass="45479">MVKKTILWIHKWLGILTGIVVFFVSLSGAVYTFQDELKLLCYPSKYVLRVDRVEQDPKPLSELIATAQAQLSPTERVSRVDLYPAKNRSWVFRAAETDPNAFGHWNYHRYNKRVFLNPYTAETLAVEDTKNEFFQLCLQLHMNLLLGKTYGHALVGYSTLVFVLLLLSGVILWWPKKWRGKPLKRALSLDWKTKWKRLNYDLHNVLGFYSLFIAIILGITGLVFSFPAFQKAYIDFFNAFSTQVDVKDLRDERPDTTVYRSADPLDNALHYLLEKYPSADMMSVRLRDASAPLLDVQIRMEENRSGKFKWYYFRRDNLQVDKVQDSQHLPAGDKLASLNFDLHTGSIGGFTTKVLACIVSLVCASLPITGYILWWHKSRKSKKRNKTSAARAAY</sequence>
<dbReference type="Proteomes" id="UP000294752">
    <property type="component" value="Unassembled WGS sequence"/>
</dbReference>
<keyword evidence="3" id="KW-1185">Reference proteome</keyword>
<organism evidence="2 3">
    <name type="scientific">Sphingobacterium paludis</name>
    <dbReference type="NCBI Taxonomy" id="1476465"/>
    <lineage>
        <taxon>Bacteria</taxon>
        <taxon>Pseudomonadati</taxon>
        <taxon>Bacteroidota</taxon>
        <taxon>Sphingobacteriia</taxon>
        <taxon>Sphingobacteriales</taxon>
        <taxon>Sphingobacteriaceae</taxon>
        <taxon>Sphingobacterium</taxon>
    </lineage>
</organism>
<reference evidence="2 3" key="1">
    <citation type="submission" date="2019-03" db="EMBL/GenBank/DDBJ databases">
        <title>Genomic Encyclopedia of Type Strains, Phase III (KMG-III): the genomes of soil and plant-associated and newly described type strains.</title>
        <authorList>
            <person name="Whitman W."/>
        </authorList>
    </citation>
    <scope>NUCLEOTIDE SEQUENCE [LARGE SCALE GENOMIC DNA]</scope>
    <source>
        <strain evidence="2 3">CGMCC 1.12801</strain>
    </source>
</reference>
<keyword evidence="1" id="KW-0812">Transmembrane</keyword>
<feature type="transmembrane region" description="Helical" evidence="1">
    <location>
        <begin position="350"/>
        <end position="374"/>
    </location>
</feature>
<feature type="transmembrane region" description="Helical" evidence="1">
    <location>
        <begin position="154"/>
        <end position="175"/>
    </location>
</feature>
<feature type="transmembrane region" description="Helical" evidence="1">
    <location>
        <begin position="12"/>
        <end position="33"/>
    </location>
</feature>
<dbReference type="Pfam" id="PF03929">
    <property type="entry name" value="PepSY_TM"/>
    <property type="match status" value="1"/>
</dbReference>
<dbReference type="RefSeq" id="WP_133641137.1">
    <property type="nucleotide sequence ID" value="NZ_SNZV01000007.1"/>
</dbReference>
<accession>A0A4R7CU79</accession>
<protein>
    <submittedName>
        <fullName evidence="2">Putative iron-regulated membrane protein</fullName>
    </submittedName>
</protein>
<evidence type="ECO:0000313" key="2">
    <source>
        <dbReference type="EMBL" id="TDS11670.1"/>
    </source>
</evidence>
<dbReference type="EMBL" id="SNZV01000007">
    <property type="protein sequence ID" value="TDS11670.1"/>
    <property type="molecule type" value="Genomic_DNA"/>
</dbReference>
<dbReference type="PANTHER" id="PTHR34219">
    <property type="entry name" value="IRON-REGULATED INNER MEMBRANE PROTEIN-RELATED"/>
    <property type="match status" value="1"/>
</dbReference>
<gene>
    <name evidence="2" type="ORF">B0I21_10711</name>
</gene>
<proteinExistence type="predicted"/>
<keyword evidence="1" id="KW-0472">Membrane</keyword>
<keyword evidence="1" id="KW-1133">Transmembrane helix</keyword>